<dbReference type="PROSITE" id="PS51977">
    <property type="entry name" value="WGR"/>
    <property type="match status" value="1"/>
</dbReference>
<comment type="caution">
    <text evidence="1">The sequence shown here is derived from an EMBL/GenBank/DDBJ whole genome shotgun (WGS) entry which is preliminary data.</text>
</comment>
<proteinExistence type="predicted"/>
<dbReference type="InterPro" id="IPR049809">
    <property type="entry name" value="YehF/YfeS-like_WGR"/>
</dbReference>
<reference evidence="1" key="1">
    <citation type="submission" date="2020-09" db="EMBL/GenBank/DDBJ databases">
        <authorList>
            <person name="Dalcin Martins P."/>
        </authorList>
    </citation>
    <scope>NUCLEOTIDE SEQUENCE</scope>
    <source>
        <strain evidence="1">MAG47</strain>
    </source>
</reference>
<dbReference type="InterPro" id="IPR008893">
    <property type="entry name" value="WGR_domain"/>
</dbReference>
<dbReference type="SUPFAM" id="SSF142921">
    <property type="entry name" value="WGR domain-like"/>
    <property type="match status" value="1"/>
</dbReference>
<gene>
    <name evidence="1" type="ORF">IH622_17700</name>
</gene>
<dbReference type="SMART" id="SM00773">
    <property type="entry name" value="WGR"/>
    <property type="match status" value="1"/>
</dbReference>
<dbReference type="Proteomes" id="UP000642265">
    <property type="component" value="Unassembled WGS sequence"/>
</dbReference>
<sequence>MTQHRFRLYVQRIDTTKNMARFYAMSIEPDLFGGSALVRRWGRVGTRGQERIDLFTDDLQAINTSFSWLAKKRVRGYMPQPLSWPLKACLPDIEFVRTLCGGSPCSVERWADARRVRLAQR</sequence>
<dbReference type="AlphaFoldDB" id="A0A011U926"/>
<dbReference type="InterPro" id="IPR036930">
    <property type="entry name" value="WGR_dom_sf"/>
</dbReference>
<evidence type="ECO:0000313" key="1">
    <source>
        <dbReference type="EMBL" id="MBE0562637.1"/>
    </source>
</evidence>
<accession>A0A011U926</accession>
<protein>
    <submittedName>
        <fullName evidence="1">WGR domain-containing protein</fullName>
    </submittedName>
</protein>
<dbReference type="Gene3D" id="2.20.140.10">
    <property type="entry name" value="WGR domain"/>
    <property type="match status" value="1"/>
</dbReference>
<organism evidence="1 2">
    <name type="scientific">Brucella anthropi</name>
    <name type="common">Ochrobactrum anthropi</name>
    <dbReference type="NCBI Taxonomy" id="529"/>
    <lineage>
        <taxon>Bacteria</taxon>
        <taxon>Pseudomonadati</taxon>
        <taxon>Pseudomonadota</taxon>
        <taxon>Alphaproteobacteria</taxon>
        <taxon>Hyphomicrobiales</taxon>
        <taxon>Brucellaceae</taxon>
        <taxon>Brucella/Ochrobactrum group</taxon>
        <taxon>Brucella</taxon>
    </lineage>
</organism>
<name>A0A011U926_BRUAN</name>
<dbReference type="CDD" id="cd07996">
    <property type="entry name" value="WGR_MMR_like"/>
    <property type="match status" value="1"/>
</dbReference>
<evidence type="ECO:0000313" key="2">
    <source>
        <dbReference type="Proteomes" id="UP000642265"/>
    </source>
</evidence>
<dbReference type="Pfam" id="PF05406">
    <property type="entry name" value="WGR"/>
    <property type="match status" value="1"/>
</dbReference>
<reference evidence="1" key="2">
    <citation type="submission" date="2020-10" db="EMBL/GenBank/DDBJ databases">
        <title>Enrichment of novel Verrucomicrobia, Bacteroidetes and Krumholzibacteria in an oxygen-limited, methane- and iron-fed bioreactor inoculated with Bothnian Sea sediments.</title>
        <authorList>
            <person name="Martins P.D."/>
            <person name="de Jong A."/>
            <person name="Lenstra W.K."/>
            <person name="van Helmond N.A.G.M."/>
            <person name="Slomp C.P."/>
            <person name="Jetten M.S.M."/>
            <person name="Welte C.U."/>
            <person name="Rasigraf O."/>
        </authorList>
    </citation>
    <scope>NUCLEOTIDE SEQUENCE</scope>
    <source>
        <strain evidence="1">MAG47</strain>
    </source>
</reference>
<dbReference type="EMBL" id="JACZKO010000045">
    <property type="protein sequence ID" value="MBE0562637.1"/>
    <property type="molecule type" value="Genomic_DNA"/>
</dbReference>